<dbReference type="SUPFAM" id="SSF102405">
    <property type="entry name" value="MCP/YpsA-like"/>
    <property type="match status" value="1"/>
</dbReference>
<protein>
    <submittedName>
        <fullName evidence="1">Uncharacterized protein</fullName>
    </submittedName>
</protein>
<comment type="caution">
    <text evidence="1">The sequence shown here is derived from an EMBL/GenBank/DDBJ whole genome shotgun (WGS) entry which is preliminary data.</text>
</comment>
<reference evidence="1" key="1">
    <citation type="submission" date="2019-08" db="EMBL/GenBank/DDBJ databases">
        <authorList>
            <person name="Kucharzyk K."/>
            <person name="Murdoch R.W."/>
            <person name="Higgins S."/>
            <person name="Loffler F."/>
        </authorList>
    </citation>
    <scope>NUCLEOTIDE SEQUENCE</scope>
</reference>
<organism evidence="1">
    <name type="scientific">bioreactor metagenome</name>
    <dbReference type="NCBI Taxonomy" id="1076179"/>
    <lineage>
        <taxon>unclassified sequences</taxon>
        <taxon>metagenomes</taxon>
        <taxon>ecological metagenomes</taxon>
    </lineage>
</organism>
<dbReference type="AlphaFoldDB" id="A0A645CXD8"/>
<dbReference type="EMBL" id="VSSQ01030841">
    <property type="protein sequence ID" value="MPM81515.1"/>
    <property type="molecule type" value="Genomic_DNA"/>
</dbReference>
<accession>A0A645CXD8</accession>
<gene>
    <name evidence="1" type="ORF">SDC9_128568</name>
</gene>
<proteinExistence type="predicted"/>
<evidence type="ECO:0000313" key="1">
    <source>
        <dbReference type="EMBL" id="MPM81515.1"/>
    </source>
</evidence>
<sequence length="90" mass="10183">MLAIAKGGVVFTPGSAGTLQEVFQDLAQNHYESYGYASPMIFLDKHFWTTERPVYPVIGEMAERGDLHHLNLGLYDNNEEVIAHLKRFSE</sequence>
<name>A0A645CXD8_9ZZZZ</name>
<dbReference type="Gene3D" id="3.40.50.450">
    <property type="match status" value="1"/>
</dbReference>